<dbReference type="SUPFAM" id="SSF102712">
    <property type="entry name" value="JAB1/MPN domain"/>
    <property type="match status" value="1"/>
</dbReference>
<dbReference type="Gene3D" id="3.40.140.10">
    <property type="entry name" value="Cytidine Deaminase, domain 2"/>
    <property type="match status" value="1"/>
</dbReference>
<feature type="domain" description="MPN" evidence="2">
    <location>
        <begin position="689"/>
        <end position="810"/>
    </location>
</feature>
<dbReference type="Pfam" id="PF18755">
    <property type="entry name" value="RAMA"/>
    <property type="match status" value="1"/>
</dbReference>
<evidence type="ECO:0000313" key="4">
    <source>
        <dbReference type="Proteomes" id="UP000790347"/>
    </source>
</evidence>
<feature type="compositionally biased region" description="Low complexity" evidence="1">
    <location>
        <begin position="35"/>
        <end position="48"/>
    </location>
</feature>
<dbReference type="GO" id="GO:0008237">
    <property type="term" value="F:metallopeptidase activity"/>
    <property type="evidence" value="ECO:0007669"/>
    <property type="project" value="InterPro"/>
</dbReference>
<accession>A0A922I642</accession>
<dbReference type="InterPro" id="IPR037518">
    <property type="entry name" value="MPN"/>
</dbReference>
<dbReference type="EMBL" id="ASGP02000002">
    <property type="protein sequence ID" value="KAH9520754.1"/>
    <property type="molecule type" value="Genomic_DNA"/>
</dbReference>
<feature type="region of interest" description="Disordered" evidence="1">
    <location>
        <begin position="134"/>
        <end position="191"/>
    </location>
</feature>
<name>A0A922I642_DERFA</name>
<comment type="caution">
    <text evidence="3">The sequence shown here is derived from an EMBL/GenBank/DDBJ whole genome shotgun (WGS) entry which is preliminary data.</text>
</comment>
<proteinExistence type="predicted"/>
<organism evidence="3 4">
    <name type="scientific">Dermatophagoides farinae</name>
    <name type="common">American house dust mite</name>
    <dbReference type="NCBI Taxonomy" id="6954"/>
    <lineage>
        <taxon>Eukaryota</taxon>
        <taxon>Metazoa</taxon>
        <taxon>Ecdysozoa</taxon>
        <taxon>Arthropoda</taxon>
        <taxon>Chelicerata</taxon>
        <taxon>Arachnida</taxon>
        <taxon>Acari</taxon>
        <taxon>Acariformes</taxon>
        <taxon>Sarcoptiformes</taxon>
        <taxon>Astigmata</taxon>
        <taxon>Psoroptidia</taxon>
        <taxon>Analgoidea</taxon>
        <taxon>Pyroglyphidae</taxon>
        <taxon>Dermatophagoidinae</taxon>
        <taxon>Dermatophagoides</taxon>
    </lineage>
</organism>
<dbReference type="InterPro" id="IPR040843">
    <property type="entry name" value="RAMA"/>
</dbReference>
<feature type="compositionally biased region" description="Low complexity" evidence="1">
    <location>
        <begin position="134"/>
        <end position="177"/>
    </location>
</feature>
<dbReference type="InterPro" id="IPR000555">
    <property type="entry name" value="JAMM/MPN+_dom"/>
</dbReference>
<dbReference type="InterPro" id="IPR050242">
    <property type="entry name" value="JAMM_MPN+_peptidase_M67A"/>
</dbReference>
<dbReference type="AlphaFoldDB" id="A0A922I642"/>
<protein>
    <recommendedName>
        <fullName evidence="2">MPN domain-containing protein</fullName>
    </recommendedName>
</protein>
<feature type="region of interest" description="Disordered" evidence="1">
    <location>
        <begin position="92"/>
        <end position="118"/>
    </location>
</feature>
<evidence type="ECO:0000259" key="2">
    <source>
        <dbReference type="PROSITE" id="PS50249"/>
    </source>
</evidence>
<feature type="compositionally biased region" description="Acidic residues" evidence="1">
    <location>
        <begin position="221"/>
        <end position="251"/>
    </location>
</feature>
<keyword evidence="4" id="KW-1185">Reference proteome</keyword>
<evidence type="ECO:0000256" key="1">
    <source>
        <dbReference type="SAM" id="MobiDB-lite"/>
    </source>
</evidence>
<dbReference type="Pfam" id="PF01398">
    <property type="entry name" value="JAB"/>
    <property type="match status" value="1"/>
</dbReference>
<gene>
    <name evidence="3" type="ORF">DERF_004444</name>
</gene>
<feature type="compositionally biased region" description="Polar residues" evidence="1">
    <location>
        <begin position="93"/>
        <end position="118"/>
    </location>
</feature>
<feature type="region of interest" description="Disordered" evidence="1">
    <location>
        <begin position="1"/>
        <end position="58"/>
    </location>
</feature>
<evidence type="ECO:0000313" key="3">
    <source>
        <dbReference type="EMBL" id="KAH9520754.1"/>
    </source>
</evidence>
<dbReference type="Proteomes" id="UP000790347">
    <property type="component" value="Unassembled WGS sequence"/>
</dbReference>
<dbReference type="PANTHER" id="PTHR10410">
    <property type="entry name" value="EUKARYOTIC TRANSLATION INITIATION FACTOR 3 -RELATED"/>
    <property type="match status" value="1"/>
</dbReference>
<reference evidence="3" key="1">
    <citation type="submission" date="2013-05" db="EMBL/GenBank/DDBJ databases">
        <authorList>
            <person name="Yim A.K.Y."/>
            <person name="Chan T.F."/>
            <person name="Ji K.M."/>
            <person name="Liu X.Y."/>
            <person name="Zhou J.W."/>
            <person name="Li R.Q."/>
            <person name="Yang K.Y."/>
            <person name="Li J."/>
            <person name="Li M."/>
            <person name="Law P.T.W."/>
            <person name="Wu Y.L."/>
            <person name="Cai Z.L."/>
            <person name="Qin H."/>
            <person name="Bao Y."/>
            <person name="Leung R.K.K."/>
            <person name="Ng P.K.S."/>
            <person name="Zou J."/>
            <person name="Zhong X.J."/>
            <person name="Ran P.X."/>
            <person name="Zhong N.S."/>
            <person name="Liu Z.G."/>
            <person name="Tsui S.K.W."/>
        </authorList>
    </citation>
    <scope>NUCLEOTIDE SEQUENCE</scope>
    <source>
        <strain evidence="3">Derf</strain>
        <tissue evidence="3">Whole organism</tissue>
    </source>
</reference>
<dbReference type="PROSITE" id="PS50249">
    <property type="entry name" value="MPN"/>
    <property type="match status" value="1"/>
</dbReference>
<feature type="compositionally biased region" description="Acidic residues" evidence="1">
    <location>
        <begin position="12"/>
        <end position="26"/>
    </location>
</feature>
<sequence>MSTTSIMIDKNNDDDDEKCGNDDDQSNEMALFPGITISTSSNSSTIMKNKNDDDDNNNNDNIPIITNINSTTSTLTTETIVDNDDKMIVETTPLKQSESQSETIQMKQENVDNTNESNELIDNNKALIYSSTTTTAINSSSPSKSNTSSLSDQSSLSSSSDHINNISSNEISDQQQIQHEEQNTDTTTTATTNVHNNESERYESQNHSESLTNIIQTHNDDDFDDIDEDAIDDDDDDDVIGGDDEDEDDEMIINNHPDMIDDHYDEDDNKTQTADHSIDEHDDEDKEPMDMMVDDSIANSSGADDDQSSTMTIGVSNTSMNIGDSATNVTPSSVSSLASQQPMFNNSVTPTSTAANTIIPPIPQVITHVGRKPLNGPPCSLKTLVDDGILEPMDGSLTYEILGAKFFGDLLANGFIRMSGTNQVFANPSSWANYCRSTIPSTSKDHKNYGSAWSIIRYLGKRLDSYKLRWYRKQKKQFVGGTTNGQNSTSTIGPITVATTTVVGGGTPVNHNHNNSIQIAVSNAGMNTTPTTCKTINRNQSNVGVVNTTTGIITPVGNTTSTVSIDGNSSATLIPFSNGKFNHLNSNGNFTPITQHSFAPNHFSTPIQYPRGSVEYKNIYSMINRDRLYKLDKISAGDPEISGLENISNENVINFNSIDLNNKDVNLDDRTKVACVPFNSVFCLQPFLVTISTNVLLLIDFHSHLISTEVTGYLAGLWDPRAQHLTITQAFPLRCKASKEFESCTLKIKQNLVQKGLILVGWYHSHPRTVPHPSIADIKRQLKYQKQMLMTKKDVRDYSPCVGLICSPFYQNTEATEATTKLTTLFQMFWVMPIFTMGNRNIGRPMQISYQIARDAFLTQDLLVEMRILAAHFAVHQKFIKFNDTFQGESTSYWNKLQESLKTKLPRDLVETQSQAVQNDIQQQALMHFWSFLKNLLLISS</sequence>
<reference evidence="3" key="2">
    <citation type="journal article" date="2022" name="Res Sq">
        <title>Comparative Genomics Reveals Insights into the Divergent Evolution of Astigmatic Mites and Household Pest Adaptations.</title>
        <authorList>
            <person name="Xiong Q."/>
            <person name="Wan A.T.-Y."/>
            <person name="Liu X.-Y."/>
            <person name="Fung C.S.-H."/>
            <person name="Xiao X."/>
            <person name="Malainual N."/>
            <person name="Hou J."/>
            <person name="Wang L."/>
            <person name="Wang M."/>
            <person name="Yang K."/>
            <person name="Cui Y."/>
            <person name="Leung E."/>
            <person name="Nong W."/>
            <person name="Shin S.-K."/>
            <person name="Au S."/>
            <person name="Jeong K.Y."/>
            <person name="Chew F.T."/>
            <person name="Hui J."/>
            <person name="Leung T.F."/>
            <person name="Tungtrongchitr A."/>
            <person name="Zhong N."/>
            <person name="Liu Z."/>
            <person name="Tsui S."/>
        </authorList>
    </citation>
    <scope>NUCLEOTIDE SEQUENCE</scope>
    <source>
        <strain evidence="3">Derf</strain>
        <tissue evidence="3">Whole organism</tissue>
    </source>
</reference>
<feature type="region of interest" description="Disordered" evidence="1">
    <location>
        <begin position="219"/>
        <end position="288"/>
    </location>
</feature>